<dbReference type="AlphaFoldDB" id="A0A2R6S5D7"/>
<comment type="caution">
    <text evidence="1">The sequence shown here is derived from an EMBL/GenBank/DDBJ whole genome shotgun (WGS) entry which is preliminary data.</text>
</comment>
<name>A0A2R6S5D7_9APHY</name>
<accession>A0A2R6S5D7</accession>
<dbReference type="Proteomes" id="UP000186601">
    <property type="component" value="Unassembled WGS sequence"/>
</dbReference>
<proteinExistence type="predicted"/>
<evidence type="ECO:0000313" key="1">
    <source>
        <dbReference type="EMBL" id="PSS37498.1"/>
    </source>
</evidence>
<keyword evidence="2" id="KW-1185">Reference proteome</keyword>
<dbReference type="EMBL" id="MLYV02000042">
    <property type="protein sequence ID" value="PSS37498.1"/>
    <property type="molecule type" value="Genomic_DNA"/>
</dbReference>
<evidence type="ECO:0000313" key="2">
    <source>
        <dbReference type="Proteomes" id="UP000186601"/>
    </source>
</evidence>
<protein>
    <submittedName>
        <fullName evidence="1">Uncharacterized protein</fullName>
    </submittedName>
</protein>
<sequence length="93" mass="10710">MADSLFFPHTVPFMAHMPPRAPRPVDAVQVTVKVLSLKTDTSRQAVKRFCIFNCIRVFFTDWRGTSTPSSFHRRMDFEGEWQQTVLLLGVLPL</sequence>
<reference evidence="1 2" key="1">
    <citation type="submission" date="2018-02" db="EMBL/GenBank/DDBJ databases">
        <title>Genome sequence of the basidiomycete white-rot fungus Phlebia centrifuga.</title>
        <authorList>
            <person name="Granchi Z."/>
            <person name="Peng M."/>
            <person name="de Vries R.P."/>
            <person name="Hilden K."/>
            <person name="Makela M.R."/>
            <person name="Grigoriev I."/>
            <person name="Riley R."/>
        </authorList>
    </citation>
    <scope>NUCLEOTIDE SEQUENCE [LARGE SCALE GENOMIC DNA]</scope>
    <source>
        <strain evidence="1 2">FBCC195</strain>
    </source>
</reference>
<organism evidence="1 2">
    <name type="scientific">Hermanssonia centrifuga</name>
    <dbReference type="NCBI Taxonomy" id="98765"/>
    <lineage>
        <taxon>Eukaryota</taxon>
        <taxon>Fungi</taxon>
        <taxon>Dikarya</taxon>
        <taxon>Basidiomycota</taxon>
        <taxon>Agaricomycotina</taxon>
        <taxon>Agaricomycetes</taxon>
        <taxon>Polyporales</taxon>
        <taxon>Meruliaceae</taxon>
        <taxon>Hermanssonia</taxon>
    </lineage>
</organism>
<gene>
    <name evidence="1" type="ORF">PHLCEN_2v705</name>
</gene>